<organism evidence="4 5">
    <name type="scientific">Pseudochelatococcus lubricantis</name>
    <dbReference type="NCBI Taxonomy" id="1538102"/>
    <lineage>
        <taxon>Bacteria</taxon>
        <taxon>Pseudomonadati</taxon>
        <taxon>Pseudomonadota</taxon>
        <taxon>Alphaproteobacteria</taxon>
        <taxon>Hyphomicrobiales</taxon>
        <taxon>Chelatococcaceae</taxon>
        <taxon>Pseudochelatococcus</taxon>
    </lineage>
</organism>
<gene>
    <name evidence="4" type="ORF">FHS82_003004</name>
</gene>
<evidence type="ECO:0000259" key="2">
    <source>
        <dbReference type="Pfam" id="PF03972"/>
    </source>
</evidence>
<keyword evidence="5" id="KW-1185">Reference proteome</keyword>
<dbReference type="Proteomes" id="UP001429580">
    <property type="component" value="Unassembled WGS sequence"/>
</dbReference>
<name>A0ABX0V1S6_9HYPH</name>
<dbReference type="InterPro" id="IPR045336">
    <property type="entry name" value="MmgE_PrpD_N"/>
</dbReference>
<dbReference type="InterPro" id="IPR042188">
    <property type="entry name" value="MmgE/PrpD_sf_2"/>
</dbReference>
<evidence type="ECO:0000313" key="4">
    <source>
        <dbReference type="EMBL" id="NIJ59149.1"/>
    </source>
</evidence>
<protein>
    <submittedName>
        <fullName evidence="4">2-methylcitrate dehydratase PrpD</fullName>
    </submittedName>
</protein>
<dbReference type="Gene3D" id="3.30.1330.120">
    <property type="entry name" value="2-methylcitrate dehydratase PrpD"/>
    <property type="match status" value="1"/>
</dbReference>
<dbReference type="InterPro" id="IPR042183">
    <property type="entry name" value="MmgE/PrpD_sf_1"/>
</dbReference>
<evidence type="ECO:0000259" key="3">
    <source>
        <dbReference type="Pfam" id="PF19305"/>
    </source>
</evidence>
<comment type="caution">
    <text evidence="4">The sequence shown here is derived from an EMBL/GenBank/DDBJ whole genome shotgun (WGS) entry which is preliminary data.</text>
</comment>
<dbReference type="InterPro" id="IPR036148">
    <property type="entry name" value="MmgE/PrpD_sf"/>
</dbReference>
<dbReference type="RefSeq" id="WP_166954247.1">
    <property type="nucleotide sequence ID" value="NZ_JAASQI010000007.1"/>
</dbReference>
<proteinExistence type="inferred from homology"/>
<sequence>MNTLSQALAAFALGRLDLPSDVYAKAQDHFLDTLGVAVASSGFPFAASVNVAAESLGKGSDATVIGTGRTLPANLAAMVNGTLAHGLDFDDTHIEGIYHASATAMATVLAVGEETGASGREVLEAFIVALEIGCRLALTAKGEFHDKHLHPTAICGPFAAAAAAARLYGLNETQLVDALGLCGSLAGGILQFEGAWLKRLHPGWAAHSGITAVALGRAGFTGPKTVFEGPHGYFMAHLGYLPDTERLIRRLNEEWVLTGLAIKPYPCCHFIHAFADAALELVAERGAPFTADEIIAIEAPLSERLHHLVWEPRTSKIEPQSEYDALFSTPYVIALALARGRVDLSGFFDGNLADPEVVGLSRKVTCTVDQLSDFPARFPGELRLTLRDGSRHVLRKPQSRGTPGLPLERAEILAKFRANVLRELSPDATERLQTLALSLCDLESIAPLLSATRSNVEDVAA</sequence>
<feature type="domain" description="MmgE/PrpD C-terminal" evidence="3">
    <location>
        <begin position="265"/>
        <end position="438"/>
    </location>
</feature>
<dbReference type="InterPro" id="IPR005656">
    <property type="entry name" value="MmgE_PrpD"/>
</dbReference>
<reference evidence="4 5" key="1">
    <citation type="submission" date="2020-03" db="EMBL/GenBank/DDBJ databases">
        <title>Genomic Encyclopedia of Type Strains, Phase IV (KMG-IV): sequencing the most valuable type-strain genomes for metagenomic binning, comparative biology and taxonomic classification.</title>
        <authorList>
            <person name="Goeker M."/>
        </authorList>
    </citation>
    <scope>NUCLEOTIDE SEQUENCE [LARGE SCALE GENOMIC DNA]</scope>
    <source>
        <strain evidence="4 5">DSM 103870</strain>
    </source>
</reference>
<dbReference type="EMBL" id="JAASQI010000007">
    <property type="protein sequence ID" value="NIJ59149.1"/>
    <property type="molecule type" value="Genomic_DNA"/>
</dbReference>
<dbReference type="PANTHER" id="PTHR16943">
    <property type="entry name" value="2-METHYLCITRATE DEHYDRATASE-RELATED"/>
    <property type="match status" value="1"/>
</dbReference>
<dbReference type="InterPro" id="IPR045337">
    <property type="entry name" value="MmgE_PrpD_C"/>
</dbReference>
<dbReference type="Pfam" id="PF03972">
    <property type="entry name" value="MmgE_PrpD_N"/>
    <property type="match status" value="1"/>
</dbReference>
<evidence type="ECO:0000256" key="1">
    <source>
        <dbReference type="ARBA" id="ARBA00006174"/>
    </source>
</evidence>
<evidence type="ECO:0000313" key="5">
    <source>
        <dbReference type="Proteomes" id="UP001429580"/>
    </source>
</evidence>
<comment type="similarity">
    <text evidence="1">Belongs to the PrpD family.</text>
</comment>
<accession>A0ABX0V1S6</accession>
<feature type="domain" description="MmgE/PrpD N-terminal" evidence="2">
    <location>
        <begin position="17"/>
        <end position="239"/>
    </location>
</feature>
<dbReference type="Pfam" id="PF19305">
    <property type="entry name" value="MmgE_PrpD_C"/>
    <property type="match status" value="1"/>
</dbReference>
<dbReference type="Gene3D" id="1.10.4100.10">
    <property type="entry name" value="2-methylcitrate dehydratase PrpD"/>
    <property type="match status" value="1"/>
</dbReference>
<dbReference type="PANTHER" id="PTHR16943:SF8">
    <property type="entry name" value="2-METHYLCITRATE DEHYDRATASE"/>
    <property type="match status" value="1"/>
</dbReference>
<dbReference type="SUPFAM" id="SSF103378">
    <property type="entry name" value="2-methylcitrate dehydratase PrpD"/>
    <property type="match status" value="1"/>
</dbReference>